<dbReference type="Gene3D" id="3.30.200.20">
    <property type="entry name" value="Phosphorylase Kinase, domain 1"/>
    <property type="match status" value="1"/>
</dbReference>
<comment type="caution">
    <text evidence="2">The sequence shown here is derived from an EMBL/GenBank/DDBJ whole genome shotgun (WGS) entry which is preliminary data.</text>
</comment>
<accession>A0AAN7H1V4</accession>
<feature type="domain" description="Aminoglycoside phosphotransferase" evidence="1">
    <location>
        <begin position="141"/>
        <end position="271"/>
    </location>
</feature>
<dbReference type="Gene3D" id="3.90.1200.10">
    <property type="match status" value="1"/>
</dbReference>
<dbReference type="GO" id="GO:0016301">
    <property type="term" value="F:kinase activity"/>
    <property type="evidence" value="ECO:0007669"/>
    <property type="project" value="UniProtKB-KW"/>
</dbReference>
<dbReference type="InterPro" id="IPR002575">
    <property type="entry name" value="Aminoglycoside_PTrfase"/>
</dbReference>
<name>A0AAN7H1V4_9PEZI</name>
<dbReference type="SUPFAM" id="SSF56112">
    <property type="entry name" value="Protein kinase-like (PK-like)"/>
    <property type="match status" value="1"/>
</dbReference>
<reference evidence="2" key="1">
    <citation type="journal article" date="2023" name="Mol. Phylogenet. Evol.">
        <title>Genome-scale phylogeny and comparative genomics of the fungal order Sordariales.</title>
        <authorList>
            <person name="Hensen N."/>
            <person name="Bonometti L."/>
            <person name="Westerberg I."/>
            <person name="Brannstrom I.O."/>
            <person name="Guillou S."/>
            <person name="Cros-Aarteil S."/>
            <person name="Calhoun S."/>
            <person name="Haridas S."/>
            <person name="Kuo A."/>
            <person name="Mondo S."/>
            <person name="Pangilinan J."/>
            <person name="Riley R."/>
            <person name="LaButti K."/>
            <person name="Andreopoulos B."/>
            <person name="Lipzen A."/>
            <person name="Chen C."/>
            <person name="Yan M."/>
            <person name="Daum C."/>
            <person name="Ng V."/>
            <person name="Clum A."/>
            <person name="Steindorff A."/>
            <person name="Ohm R.A."/>
            <person name="Martin F."/>
            <person name="Silar P."/>
            <person name="Natvig D.O."/>
            <person name="Lalanne C."/>
            <person name="Gautier V."/>
            <person name="Ament-Velasquez S.L."/>
            <person name="Kruys A."/>
            <person name="Hutchinson M.I."/>
            <person name="Powell A.J."/>
            <person name="Barry K."/>
            <person name="Miller A.N."/>
            <person name="Grigoriev I.V."/>
            <person name="Debuchy R."/>
            <person name="Gladieux P."/>
            <person name="Hiltunen Thoren M."/>
            <person name="Johannesson H."/>
        </authorList>
    </citation>
    <scope>NUCLEOTIDE SEQUENCE</scope>
    <source>
        <strain evidence="2">CBS 990.96</strain>
    </source>
</reference>
<dbReference type="InterPro" id="IPR011009">
    <property type="entry name" value="Kinase-like_dom_sf"/>
</dbReference>
<dbReference type="Proteomes" id="UP001301958">
    <property type="component" value="Unassembled WGS sequence"/>
</dbReference>
<dbReference type="EMBL" id="MU865354">
    <property type="protein sequence ID" value="KAK4226069.1"/>
    <property type="molecule type" value="Genomic_DNA"/>
</dbReference>
<keyword evidence="2" id="KW-0808">Transferase</keyword>
<gene>
    <name evidence="2" type="ORF">QBC38DRAFT_239104</name>
</gene>
<sequence>MDLAAEKVKAALANTHYVCSSLHPLSGGAANFTFKGRLLTALPDGTEEVAIKHGENFLASNPSSGWELPMFRCKVEEECLKDLGGMPTPPWAPCVVRTPKIYHFNHETNTKVIEYLDSALSLKDYALKHFVTPDPSRKPFCLDVGKSLGIWLRTFHDWGNKPEQSRLQNVLKQDNCLQTLRHRVYYSALVGDVKRFPDILSDAKEVFEQVEKTAAEELKREDLVVIHGDFWTGNSLLKDQVPQDGLKPDIFIVDWEMAQYGVRPVDLGQMIAECYELLLFKNIEDGKWLVEGFVEGYGPIDEEFAFRALINVGIHLVIWGSRVAGWGTPEQVQEVVGKGKEIIVHAWNKDRVWFEAGDLACLFGKP</sequence>
<evidence type="ECO:0000313" key="2">
    <source>
        <dbReference type="EMBL" id="KAK4226069.1"/>
    </source>
</evidence>
<organism evidence="2 3">
    <name type="scientific">Podospora fimiseda</name>
    <dbReference type="NCBI Taxonomy" id="252190"/>
    <lineage>
        <taxon>Eukaryota</taxon>
        <taxon>Fungi</taxon>
        <taxon>Dikarya</taxon>
        <taxon>Ascomycota</taxon>
        <taxon>Pezizomycotina</taxon>
        <taxon>Sordariomycetes</taxon>
        <taxon>Sordariomycetidae</taxon>
        <taxon>Sordariales</taxon>
        <taxon>Podosporaceae</taxon>
        <taxon>Podospora</taxon>
    </lineage>
</organism>
<keyword evidence="3" id="KW-1185">Reference proteome</keyword>
<protein>
    <submittedName>
        <fullName evidence="2">Kinase-like domain-containing protein</fullName>
    </submittedName>
</protein>
<reference evidence="2" key="2">
    <citation type="submission" date="2023-05" db="EMBL/GenBank/DDBJ databases">
        <authorList>
            <consortium name="Lawrence Berkeley National Laboratory"/>
            <person name="Steindorff A."/>
            <person name="Hensen N."/>
            <person name="Bonometti L."/>
            <person name="Westerberg I."/>
            <person name="Brannstrom I.O."/>
            <person name="Guillou S."/>
            <person name="Cros-Aarteil S."/>
            <person name="Calhoun S."/>
            <person name="Haridas S."/>
            <person name="Kuo A."/>
            <person name="Mondo S."/>
            <person name="Pangilinan J."/>
            <person name="Riley R."/>
            <person name="Labutti K."/>
            <person name="Andreopoulos B."/>
            <person name="Lipzen A."/>
            <person name="Chen C."/>
            <person name="Yanf M."/>
            <person name="Daum C."/>
            <person name="Ng V."/>
            <person name="Clum A."/>
            <person name="Ohm R."/>
            <person name="Martin F."/>
            <person name="Silar P."/>
            <person name="Natvig D."/>
            <person name="Lalanne C."/>
            <person name="Gautier V."/>
            <person name="Ament-Velasquez S.L."/>
            <person name="Kruys A."/>
            <person name="Hutchinson M.I."/>
            <person name="Powell A.J."/>
            <person name="Barry K."/>
            <person name="Miller A.N."/>
            <person name="Grigoriev I.V."/>
            <person name="Debuchy R."/>
            <person name="Gladieux P."/>
            <person name="Thoren M.H."/>
            <person name="Johannesson H."/>
        </authorList>
    </citation>
    <scope>NUCLEOTIDE SEQUENCE</scope>
    <source>
        <strain evidence="2">CBS 990.96</strain>
    </source>
</reference>
<proteinExistence type="predicted"/>
<dbReference type="AlphaFoldDB" id="A0AAN7H1V4"/>
<keyword evidence="2" id="KW-0418">Kinase</keyword>
<evidence type="ECO:0000259" key="1">
    <source>
        <dbReference type="Pfam" id="PF01636"/>
    </source>
</evidence>
<dbReference type="Pfam" id="PF01636">
    <property type="entry name" value="APH"/>
    <property type="match status" value="1"/>
</dbReference>
<evidence type="ECO:0000313" key="3">
    <source>
        <dbReference type="Proteomes" id="UP001301958"/>
    </source>
</evidence>